<dbReference type="GO" id="GO:0007094">
    <property type="term" value="P:mitotic spindle assembly checkpoint signaling"/>
    <property type="evidence" value="ECO:0007669"/>
    <property type="project" value="TreeGrafter"/>
</dbReference>
<reference evidence="4 5" key="1">
    <citation type="journal article" date="2014" name="Genome Biol. Evol.">
        <title>The secreted proteins of Achlya hypogyna and Thraustotheca clavata identify the ancestral oomycete secretome and reveal gene acquisitions by horizontal gene transfer.</title>
        <authorList>
            <person name="Misner I."/>
            <person name="Blouin N."/>
            <person name="Leonard G."/>
            <person name="Richards T.A."/>
            <person name="Lane C.E."/>
        </authorList>
    </citation>
    <scope>NUCLEOTIDE SEQUENCE [LARGE SCALE GENOMIC DNA]</scope>
    <source>
        <strain evidence="4 5">ATCC 48635</strain>
    </source>
</reference>
<feature type="domain" description="RZZ complex subunit KNTC1/ROD C-terminal" evidence="1">
    <location>
        <begin position="1595"/>
        <end position="1914"/>
    </location>
</feature>
<gene>
    <name evidence="4" type="ORF">ACHHYP_04459</name>
</gene>
<dbReference type="PANTHER" id="PTHR15688">
    <property type="entry name" value="KINETOCHORE-ASSOCIATED PROTEIN 1"/>
    <property type="match status" value="1"/>
</dbReference>
<dbReference type="Pfam" id="PF24515">
    <property type="entry name" value="ARM_KNTC1_3rd"/>
    <property type="match status" value="1"/>
</dbReference>
<comment type="caution">
    <text evidence="4">The sequence shown here is derived from an EMBL/GenBank/DDBJ whole genome shotgun (WGS) entry which is preliminary data.</text>
</comment>
<dbReference type="GO" id="GO:1990423">
    <property type="term" value="C:RZZ complex"/>
    <property type="evidence" value="ECO:0007669"/>
    <property type="project" value="TreeGrafter"/>
</dbReference>
<evidence type="ECO:0000259" key="2">
    <source>
        <dbReference type="Pfam" id="PF24515"/>
    </source>
</evidence>
<dbReference type="InterPro" id="IPR055404">
    <property type="entry name" value="ARM_KNTC1_2nd"/>
</dbReference>
<dbReference type="STRING" id="1202772.A0A1V9Z1C0"/>
<dbReference type="GO" id="GO:1903394">
    <property type="term" value="P:protein localization to kinetochore involved in kinetochore assembly"/>
    <property type="evidence" value="ECO:0007669"/>
    <property type="project" value="TreeGrafter"/>
</dbReference>
<evidence type="ECO:0000313" key="5">
    <source>
        <dbReference type="Proteomes" id="UP000243579"/>
    </source>
</evidence>
<organism evidence="4 5">
    <name type="scientific">Achlya hypogyna</name>
    <name type="common">Oomycete</name>
    <name type="synonym">Protoachlya hypogyna</name>
    <dbReference type="NCBI Taxonomy" id="1202772"/>
    <lineage>
        <taxon>Eukaryota</taxon>
        <taxon>Sar</taxon>
        <taxon>Stramenopiles</taxon>
        <taxon>Oomycota</taxon>
        <taxon>Saprolegniomycetes</taxon>
        <taxon>Saprolegniales</taxon>
        <taxon>Achlyaceae</taxon>
        <taxon>Achlya</taxon>
    </lineage>
</organism>
<dbReference type="InterPro" id="IPR055405">
    <property type="entry name" value="ARM_KNTC1_3rd"/>
</dbReference>
<dbReference type="PANTHER" id="PTHR15688:SF1">
    <property type="entry name" value="KINETOCHORE-ASSOCIATED PROTEIN 1"/>
    <property type="match status" value="1"/>
</dbReference>
<evidence type="ECO:0000259" key="1">
    <source>
        <dbReference type="Pfam" id="PF10493"/>
    </source>
</evidence>
<dbReference type="GO" id="GO:0005737">
    <property type="term" value="C:cytoplasm"/>
    <property type="evidence" value="ECO:0007669"/>
    <property type="project" value="TreeGrafter"/>
</dbReference>
<evidence type="ECO:0000313" key="4">
    <source>
        <dbReference type="EMBL" id="OQR91702.1"/>
    </source>
</evidence>
<dbReference type="InterPro" id="IPR019527">
    <property type="entry name" value="RZZ-complex_KNTC1/ROD_C"/>
</dbReference>
<dbReference type="Proteomes" id="UP000243579">
    <property type="component" value="Unassembled WGS sequence"/>
</dbReference>
<name>A0A1V9Z1C0_ACHHY</name>
<dbReference type="GO" id="GO:0031267">
    <property type="term" value="F:small GTPase binding"/>
    <property type="evidence" value="ECO:0007669"/>
    <property type="project" value="TreeGrafter"/>
</dbReference>
<dbReference type="GO" id="GO:0005828">
    <property type="term" value="C:kinetochore microtubule"/>
    <property type="evidence" value="ECO:0007669"/>
    <property type="project" value="TreeGrafter"/>
</dbReference>
<dbReference type="InterPro" id="IPR052802">
    <property type="entry name" value="KNTC1"/>
</dbReference>
<feature type="domain" description="KNTC1 second ARM-repeats" evidence="3">
    <location>
        <begin position="690"/>
        <end position="810"/>
    </location>
</feature>
<keyword evidence="5" id="KW-1185">Reference proteome</keyword>
<protein>
    <submittedName>
        <fullName evidence="4">Uncharacterized protein</fullName>
    </submittedName>
</protein>
<dbReference type="GO" id="GO:0000070">
    <property type="term" value="P:mitotic sister chromatid segregation"/>
    <property type="evidence" value="ECO:0007669"/>
    <property type="project" value="TreeGrafter"/>
</dbReference>
<feature type="domain" description="KNTC1 third ARM-repeats" evidence="2">
    <location>
        <begin position="1187"/>
        <end position="1382"/>
    </location>
</feature>
<dbReference type="EMBL" id="JNBR01000508">
    <property type="protein sequence ID" value="OQR91702.1"/>
    <property type="molecule type" value="Genomic_DNA"/>
</dbReference>
<evidence type="ECO:0000259" key="3">
    <source>
        <dbReference type="Pfam" id="PF24516"/>
    </source>
</evidence>
<dbReference type="Pfam" id="PF10493">
    <property type="entry name" value="Rod_C"/>
    <property type="match status" value="1"/>
</dbReference>
<accession>A0A1V9Z1C0</accession>
<dbReference type="OrthoDB" id="78320at2759"/>
<proteinExistence type="predicted"/>
<sequence>MEPTYGHERKESFHEMGSGVKMNQCFYLDMDDHPRLILAVTDTAGESSSVALALNAWMWTPCSPVTCISTLVHGSIVLELQGMLDGSVQLVRVDEADGRSVLLSYPIAQGDRIAQAQMLVQDGAFLDIIVLMNSGKLIAVEGVDLHNLALDPPPPPMTLFQNTRLRMARVGSKTDGDTFSMMQVGRNDDGSTAVFVANHGHSSVCRWTSFSARSAPDAAKETHSFINECSLPAKATAGAPLHMALTDDGSFLVLVSADRISWWDATSLTWLYDHDAPGIAAACSLAPWSLAIACWASGFVAVSTVALQYRGPRHSTIATVACTTFPSTGSSCALVQHGADLVFIGVGNNIETVRIYQQVAPISVPVLSQSPLSTLCEAMQETNHAVTADAFRHALWAHLQATPADVAACLDLTLPHSADMDVLFDAIESWCDDEVDGLVDAATLRAATAMRFRWTTFQLLCAPDVAPLQVASWIEFRHASLLDVLHVLTAQGAVARLQVLWRRHVDAAMVAAFSLARLPMDIPATAVRPWILDDVLPAYARFSVPLQGFTAALVQRASALADQGDVEEARLWTALLRPQRISRDRLWRHALLYDDAHASPHDALRSLDLQLQRLAYLDSVHGFHLSLGAFRRATMEGLAMSMLDRVLVPDLVTAEIDCHVQPLLALGDAVLLDDVLTAYVAEKASSLQLQQATEAQRCRVLLPRIGHVEKRARATLAFLQAVPAPYAAEIVALARTAAAWPSDCRVELQEQLRLMELQSMCLAYGLRQFVATDPRFAARFGRYICNQIDRPDALADALQLAGAFRHMRAERVVVAFAESVLVSAWTADRQARLLASQEALPSPVRFTVAAEVTAFALVRLETHEATGETVGFGDVLRYTLAYVTAALALAKAAEDEAVLGRTVTPALRRDLAKLETLHLEFGLVLSVASYRTPGRHTELLKAQLQPWTAALTAPAPSLKRKRVTPVIAAPMLLPLEATDALHTSQRLASLLGWTPDDFRAVAALAAATVGNVDQALRFARRASPAKLREVAVALLRHVVGARNVREAPAIGLAAELLGQATLHNARVSDAWPLLKLARLLESVYGCTEAEARRRDEAYEALVPWRVYDSWYRGSGVVLAPSVLPLALQFVLTLFTRADDEDRLAMAATPLIGRLEDAQAHQVALKALMQLPVLPEEVRPTLARQLDHMLSVVLHAPQIDRDLALGYLLSMDQPTAYSAFKKQIVRENVYKDFARLQQLARLGADAARNWEQIAFLNQCNELESNAKWWHHLTLLGIVCEHKAFQSERRDIKVLQAIVPQLLQATSLDLYCVLEFTRQYNIPDSYPCLLYVKALLLDAGCTDYASRIVGVLEDIHQHELMQMLVGVLGSLPTYDYARLRFVLELLLQANHGEKDEIQHRLAVLRFLEHFTPKLPFHELLQDPWAVLEPELSTASVVQLVSLSGPLELDPDEIYMRLIKKLVVAHSTEASLTLPFAEFTGVLRHLSSTQHKVTTTEWLADKYKPPFQAHTVAALEFALSLTTATDAAPSEATLPFLGAEATARLAAKLLRLQTEQCWQDVATHFATTAAPLPAPSFASAVELVGRLYDAFGAAAHKQLSPVVNAAASRIAELHQVALGAVRKEWVLRSLQVPYVDAAPASVWAAFGSDTNAAESDLVAKLVYACGAEPLDAIGPALWAFAANPAPRSGVTYRAKYRALQLLVELQRSLEQALPDVPETQLLEMLQHCEYLARFEVLGFPQAFHHFVAGNKAALVRSLWRDHHASPAVVALLSRLMLAYAIEDADLWQRLLTQMTALELFPELFRLLGPLSRLSVLSASSVDVVAMYDRVLLWPLQQLAVGAALSPADSVHVDAMLRSLVLHLQQCPFLERLDVRAIVDALRRLARTTLPAAADAAVECALTVPQPAARLALVRDLVTDDPAYVVALLRVIFRQPLARLEAGHSRFIAWLSELVVAEACTATVLAAADVAPVYCEYLATQLTSPALDLVVAELLAQNRMGDANHVAEMHFDRTRTTPPAGLPLEAYLAETTSPVLLAFQKEML</sequence>
<dbReference type="Pfam" id="PF24516">
    <property type="entry name" value="ARM_KNTC1_2nd"/>
    <property type="match status" value="1"/>
</dbReference>